<name>A0ABW1V4K8_9BACL</name>
<dbReference type="EMBL" id="JBHSTE010000003">
    <property type="protein sequence ID" value="MFC6333141.1"/>
    <property type="molecule type" value="Genomic_DNA"/>
</dbReference>
<evidence type="ECO:0000259" key="1">
    <source>
        <dbReference type="Pfam" id="PF02371"/>
    </source>
</evidence>
<comment type="caution">
    <text evidence="2">The sequence shown here is derived from an EMBL/GenBank/DDBJ whole genome shotgun (WGS) entry which is preliminary data.</text>
</comment>
<keyword evidence="3" id="KW-1185">Reference proteome</keyword>
<reference evidence="3" key="1">
    <citation type="journal article" date="2019" name="Int. J. Syst. Evol. Microbiol.">
        <title>The Global Catalogue of Microorganisms (GCM) 10K type strain sequencing project: providing services to taxonomists for standard genome sequencing and annotation.</title>
        <authorList>
            <consortium name="The Broad Institute Genomics Platform"/>
            <consortium name="The Broad Institute Genome Sequencing Center for Infectious Disease"/>
            <person name="Wu L."/>
            <person name="Ma J."/>
        </authorList>
    </citation>
    <scope>NUCLEOTIDE SEQUENCE [LARGE SCALE GENOMIC DNA]</scope>
    <source>
        <strain evidence="3">PCU 280</strain>
    </source>
</reference>
<dbReference type="InterPro" id="IPR003346">
    <property type="entry name" value="Transposase_20"/>
</dbReference>
<dbReference type="Proteomes" id="UP001596233">
    <property type="component" value="Unassembled WGS sequence"/>
</dbReference>
<sequence length="68" mass="7384">MKELALQSPAYHLLCSIPVVGPITAAKIHAEIGDIKRFPSVKQLTAFAGLDSSVYESGTFKANLLRLR</sequence>
<dbReference type="PANTHER" id="PTHR33055">
    <property type="entry name" value="TRANSPOSASE FOR INSERTION SEQUENCE ELEMENT IS1111A"/>
    <property type="match status" value="1"/>
</dbReference>
<protein>
    <submittedName>
        <fullName evidence="2">IS110 family transposase</fullName>
    </submittedName>
</protein>
<gene>
    <name evidence="2" type="ORF">ACFP56_10945</name>
</gene>
<dbReference type="Pfam" id="PF02371">
    <property type="entry name" value="Transposase_20"/>
    <property type="match status" value="1"/>
</dbReference>
<dbReference type="InterPro" id="IPR047650">
    <property type="entry name" value="Transpos_IS110"/>
</dbReference>
<dbReference type="RefSeq" id="WP_379234284.1">
    <property type="nucleotide sequence ID" value="NZ_JBHSTE010000003.1"/>
</dbReference>
<dbReference type="PANTHER" id="PTHR33055:SF13">
    <property type="entry name" value="TRANSPOSASE"/>
    <property type="match status" value="1"/>
</dbReference>
<proteinExistence type="predicted"/>
<organism evidence="2 3">
    <name type="scientific">Paenibacillus septentrionalis</name>
    <dbReference type="NCBI Taxonomy" id="429342"/>
    <lineage>
        <taxon>Bacteria</taxon>
        <taxon>Bacillati</taxon>
        <taxon>Bacillota</taxon>
        <taxon>Bacilli</taxon>
        <taxon>Bacillales</taxon>
        <taxon>Paenibacillaceae</taxon>
        <taxon>Paenibacillus</taxon>
    </lineage>
</organism>
<accession>A0ABW1V4K8</accession>
<evidence type="ECO:0000313" key="3">
    <source>
        <dbReference type="Proteomes" id="UP001596233"/>
    </source>
</evidence>
<evidence type="ECO:0000313" key="2">
    <source>
        <dbReference type="EMBL" id="MFC6333141.1"/>
    </source>
</evidence>
<feature type="domain" description="Transposase IS116/IS110/IS902 C-terminal" evidence="1">
    <location>
        <begin position="12"/>
        <end position="64"/>
    </location>
</feature>